<dbReference type="EMBL" id="JAGQLG010000180">
    <property type="protein sequence ID" value="MCA9382608.1"/>
    <property type="molecule type" value="Genomic_DNA"/>
</dbReference>
<reference evidence="1" key="2">
    <citation type="journal article" date="2021" name="Microbiome">
        <title>Successional dynamics and alternative stable states in a saline activated sludge microbial community over 9 years.</title>
        <authorList>
            <person name="Wang Y."/>
            <person name="Ye J."/>
            <person name="Ju F."/>
            <person name="Liu L."/>
            <person name="Boyd J.A."/>
            <person name="Deng Y."/>
            <person name="Parks D.H."/>
            <person name="Jiang X."/>
            <person name="Yin X."/>
            <person name="Woodcroft B.J."/>
            <person name="Tyson G.W."/>
            <person name="Hugenholtz P."/>
            <person name="Polz M.F."/>
            <person name="Zhang T."/>
        </authorList>
    </citation>
    <scope>NUCLEOTIDE SEQUENCE</scope>
    <source>
        <strain evidence="1">HKST-UBA10</strain>
    </source>
</reference>
<dbReference type="GO" id="GO:0008168">
    <property type="term" value="F:methyltransferase activity"/>
    <property type="evidence" value="ECO:0007669"/>
    <property type="project" value="UniProtKB-KW"/>
</dbReference>
<name>A0A955L4Q1_9BACT</name>
<protein>
    <submittedName>
        <fullName evidence="1">Class I SAM-dependent methyltransferase</fullName>
    </submittedName>
</protein>
<proteinExistence type="predicted"/>
<comment type="caution">
    <text evidence="1">The sequence shown here is derived from an EMBL/GenBank/DDBJ whole genome shotgun (WGS) entry which is preliminary data.</text>
</comment>
<keyword evidence="1" id="KW-0808">Transferase</keyword>
<dbReference type="SUPFAM" id="SSF53335">
    <property type="entry name" value="S-adenosyl-L-methionine-dependent methyltransferases"/>
    <property type="match status" value="1"/>
</dbReference>
<evidence type="ECO:0000313" key="2">
    <source>
        <dbReference type="Proteomes" id="UP000782843"/>
    </source>
</evidence>
<reference evidence="1" key="1">
    <citation type="submission" date="2020-04" db="EMBL/GenBank/DDBJ databases">
        <authorList>
            <person name="Zhang T."/>
        </authorList>
    </citation>
    <scope>NUCLEOTIDE SEQUENCE</scope>
    <source>
        <strain evidence="1">HKST-UBA10</strain>
    </source>
</reference>
<sequence length="151" mass="17195">MANEKQFKLNTKIFAVRGVYEYRLTIPALVNQNDRILEVGCEWGTTSRMIHEQCQDLIATDISAKVLLKAKNINPEINFKVLDIYDVKSAMALNFDFNKMYVDVSGFSGYKSVLDVLSILNMYSTVFELDLIVVKSGALKQLFRNGVAWKE</sequence>
<dbReference type="InterPro" id="IPR029063">
    <property type="entry name" value="SAM-dependent_MTases_sf"/>
</dbReference>
<accession>A0A955L4Q1</accession>
<organism evidence="1 2">
    <name type="scientific">Candidatus Dojkabacteria bacterium</name>
    <dbReference type="NCBI Taxonomy" id="2099670"/>
    <lineage>
        <taxon>Bacteria</taxon>
        <taxon>Candidatus Dojkabacteria</taxon>
    </lineage>
</organism>
<dbReference type="GO" id="GO:0032259">
    <property type="term" value="P:methylation"/>
    <property type="evidence" value="ECO:0007669"/>
    <property type="project" value="UniProtKB-KW"/>
</dbReference>
<dbReference type="AlphaFoldDB" id="A0A955L4Q1"/>
<gene>
    <name evidence="1" type="ORF">KC660_04350</name>
</gene>
<dbReference type="Proteomes" id="UP000782843">
    <property type="component" value="Unassembled WGS sequence"/>
</dbReference>
<dbReference type="Gene3D" id="3.40.50.150">
    <property type="entry name" value="Vaccinia Virus protein VP39"/>
    <property type="match status" value="1"/>
</dbReference>
<evidence type="ECO:0000313" key="1">
    <source>
        <dbReference type="EMBL" id="MCA9382608.1"/>
    </source>
</evidence>
<keyword evidence="1" id="KW-0489">Methyltransferase</keyword>